<keyword evidence="3" id="KW-0436">Ligase</keyword>
<dbReference type="PANTHER" id="PTHR34595:SF7">
    <property type="entry name" value="SLL1039 PROTEIN"/>
    <property type="match status" value="1"/>
</dbReference>
<dbReference type="InterPro" id="IPR051680">
    <property type="entry name" value="ATP-dep_Glu-Cys_Ligase-2"/>
</dbReference>
<dbReference type="EMBL" id="JALXTC010000007">
    <property type="protein sequence ID" value="MCT2116668.1"/>
    <property type="molecule type" value="Genomic_DNA"/>
</dbReference>
<comment type="caution">
    <text evidence="3">The sequence shown here is derived from an EMBL/GenBank/DDBJ whole genome shotgun (WGS) entry which is preliminary data.</text>
</comment>
<evidence type="ECO:0000259" key="2">
    <source>
        <dbReference type="Pfam" id="PF14403"/>
    </source>
</evidence>
<reference evidence="3" key="1">
    <citation type="submission" date="2022-04" db="EMBL/GenBank/DDBJ databases">
        <title>Human microbiome associated bacterial genomes.</title>
        <authorList>
            <person name="Sandstrom S."/>
            <person name="Salamzade R."/>
            <person name="Kalan L.R."/>
        </authorList>
    </citation>
    <scope>NUCLEOTIDE SEQUENCE</scope>
    <source>
        <strain evidence="3">P3-SID1762</strain>
    </source>
</reference>
<dbReference type="Gene3D" id="3.30.1490.270">
    <property type="match status" value="1"/>
</dbReference>
<feature type="domain" description="Circularly permuted ATP-grasp type 2" evidence="2">
    <location>
        <begin position="453"/>
        <end position="834"/>
    </location>
</feature>
<dbReference type="RefSeq" id="WP_083324365.1">
    <property type="nucleotide sequence ID" value="NZ_JAFFGT010000027.1"/>
</dbReference>
<name>A0AAW5Q4Z8_9ACTN</name>
<dbReference type="Proteomes" id="UP001206890">
    <property type="component" value="Unassembled WGS sequence"/>
</dbReference>
<dbReference type="Gene3D" id="3.40.50.11290">
    <property type="match status" value="1"/>
</dbReference>
<dbReference type="InterPro" id="IPR025841">
    <property type="entry name" value="CP_ATPgrasp_2"/>
</dbReference>
<protein>
    <submittedName>
        <fullName evidence="3">Carboxylate--amine ligase/circularly permuted type 2 ATP-grasp protein</fullName>
    </submittedName>
</protein>
<evidence type="ECO:0000313" key="3">
    <source>
        <dbReference type="EMBL" id="MCT2116668.1"/>
    </source>
</evidence>
<sequence length="857" mass="90735">MTDGSRRIMVEEELHLVDLRTKLPARRAAEVIAEAGDDRVRAARHGALVTSHCGEHTTLEDLGAAIRERRTQLAGVANGLRTGIVAAGALGSPGVELAPDPDEPGTAPGHEFRTRASARFVVTVGVADADEAQFVARRAVPHAPVLLALAASSPFRADGSDSGYASVRSFEARWSPAHVSAFRTDTADGVLESEDALVATGVVADRGLIDADIRPSADGSGVELRLCDSCSTVETIVLVAALFRALVDRVLADPENAWVDPTPAVLAAAFWRAARSGLEGDLVDPGTGKPLPAGDVCVALVESLSDQLDATGERDLVDDLVDGALGAGSSAARQRAAHRRRGRRADVVAVLLAETVGRIRPRATADDGGMRSMLGAYSPLGEAVTEDVHDEAITEDGAPRPQYVDVLKAVSDLGSATIRERKEQVDAELRDRGVTLKVYGEPEPQVFPLDPVPRIVPADQWGRISAGIEQRGRALEMFLRDIYGDGEIVSAGIVPQDALDRAPGYRKTGRVVPPGTMRAAVSGVDLVSTGSGEWVVLEDNLRMPGGLAMAVTLRERIVEAYPEFGARGEIHDPAEGLGMLRETLQAAAPDGVGDPSIAVVVAPDEVTAHDLIHAAEAVGGAVVTPRDLVSHDGRLWRVDDDNDDERIGVDVLYVRMDEEALLSSSGADGTVLRRGLLGAISDGTVAMVNAPGNGAADDKAIYALVPSIIDFYLGEKPLIGQVDTFLCADPPQLEQVLDRLDELVVKPIDGYGGSDITVGPECSPRELDERRAELRRHGERFVAQEVQALSTLPTFDGRDLQRRHVDMRAFVMLRNGPTGEIHASAPPVAMTRVAPAGTMVVNASSGGGGKDTWIHRA</sequence>
<dbReference type="GO" id="GO:0042398">
    <property type="term" value="P:modified amino acid biosynthetic process"/>
    <property type="evidence" value="ECO:0007669"/>
    <property type="project" value="InterPro"/>
</dbReference>
<evidence type="ECO:0000256" key="1">
    <source>
        <dbReference type="ARBA" id="ARBA00048819"/>
    </source>
</evidence>
<dbReference type="SUPFAM" id="SSF56059">
    <property type="entry name" value="Glutathione synthetase ATP-binding domain-like"/>
    <property type="match status" value="1"/>
</dbReference>
<dbReference type="InterPro" id="IPR014746">
    <property type="entry name" value="Gln_synth/guanido_kin_cat_dom"/>
</dbReference>
<dbReference type="AlphaFoldDB" id="A0AAW5Q4Z8"/>
<accession>A0AAW5Q4Z8</accession>
<dbReference type="InterPro" id="IPR006336">
    <property type="entry name" value="GCS2"/>
</dbReference>
<dbReference type="SUPFAM" id="SSF55931">
    <property type="entry name" value="Glutamine synthetase/guanido kinase"/>
    <property type="match status" value="1"/>
</dbReference>
<proteinExistence type="predicted"/>
<dbReference type="PANTHER" id="PTHR34595">
    <property type="entry name" value="BLR5612 PROTEIN"/>
    <property type="match status" value="1"/>
</dbReference>
<organism evidence="3 4">
    <name type="scientific">Dietzia cinnamea</name>
    <dbReference type="NCBI Taxonomy" id="321318"/>
    <lineage>
        <taxon>Bacteria</taxon>
        <taxon>Bacillati</taxon>
        <taxon>Actinomycetota</taxon>
        <taxon>Actinomycetes</taxon>
        <taxon>Mycobacteriales</taxon>
        <taxon>Dietziaceae</taxon>
        <taxon>Dietzia</taxon>
    </lineage>
</organism>
<comment type="catalytic activity">
    <reaction evidence="1">
        <text>L-cysteine + L-glutamate + ATP = gamma-L-glutamyl-L-cysteine + ADP + phosphate + H(+)</text>
        <dbReference type="Rhea" id="RHEA:13285"/>
        <dbReference type="ChEBI" id="CHEBI:15378"/>
        <dbReference type="ChEBI" id="CHEBI:29985"/>
        <dbReference type="ChEBI" id="CHEBI:30616"/>
        <dbReference type="ChEBI" id="CHEBI:35235"/>
        <dbReference type="ChEBI" id="CHEBI:43474"/>
        <dbReference type="ChEBI" id="CHEBI:58173"/>
        <dbReference type="ChEBI" id="CHEBI:456216"/>
        <dbReference type="EC" id="6.3.2.2"/>
    </reaction>
</comment>
<dbReference type="GO" id="GO:0004357">
    <property type="term" value="F:glutamate-cysteine ligase activity"/>
    <property type="evidence" value="ECO:0007669"/>
    <property type="project" value="UniProtKB-EC"/>
</dbReference>
<dbReference type="Pfam" id="PF04107">
    <property type="entry name" value="GCS2"/>
    <property type="match status" value="1"/>
</dbReference>
<evidence type="ECO:0000313" key="4">
    <source>
        <dbReference type="Proteomes" id="UP001206890"/>
    </source>
</evidence>
<dbReference type="Pfam" id="PF14403">
    <property type="entry name" value="CP_ATPgrasp_2"/>
    <property type="match status" value="1"/>
</dbReference>
<gene>
    <name evidence="3" type="ORF">M3D93_02695</name>
</gene>
<dbReference type="Gene3D" id="3.30.590.20">
    <property type="match status" value="1"/>
</dbReference>